<keyword evidence="2" id="KW-1185">Reference proteome</keyword>
<sequence>MRVHITLDPTCPPQAFDPQEVRSQLEGAGVREVSTRHLARFGLVSGQLERAQFAAVEALPIVYAVEPDGVVRAV</sequence>
<dbReference type="RefSeq" id="WP_380046198.1">
    <property type="nucleotide sequence ID" value="NZ_JBHSOH010000004.1"/>
</dbReference>
<protein>
    <submittedName>
        <fullName evidence="1">Uncharacterized protein</fullName>
    </submittedName>
</protein>
<evidence type="ECO:0000313" key="1">
    <source>
        <dbReference type="EMBL" id="MFC5847233.1"/>
    </source>
</evidence>
<dbReference type="Proteomes" id="UP001595979">
    <property type="component" value="Unassembled WGS sequence"/>
</dbReference>
<evidence type="ECO:0000313" key="2">
    <source>
        <dbReference type="Proteomes" id="UP001595979"/>
    </source>
</evidence>
<reference evidence="2" key="1">
    <citation type="journal article" date="2019" name="Int. J. Syst. Evol. Microbiol.">
        <title>The Global Catalogue of Microorganisms (GCM) 10K type strain sequencing project: providing services to taxonomists for standard genome sequencing and annotation.</title>
        <authorList>
            <consortium name="The Broad Institute Genomics Platform"/>
            <consortium name="The Broad Institute Genome Sequencing Center for Infectious Disease"/>
            <person name="Wu L."/>
            <person name="Ma J."/>
        </authorList>
    </citation>
    <scope>NUCLEOTIDE SEQUENCE [LARGE SCALE GENOMIC DNA]</scope>
    <source>
        <strain evidence="2">CGMCC 1.15053</strain>
    </source>
</reference>
<dbReference type="EMBL" id="JBHSOH010000004">
    <property type="protein sequence ID" value="MFC5847233.1"/>
    <property type="molecule type" value="Genomic_DNA"/>
</dbReference>
<gene>
    <name evidence="1" type="ORF">ACFPQ6_02825</name>
</gene>
<organism evidence="1 2">
    <name type="scientific">Deinococcus petrolearius</name>
    <dbReference type="NCBI Taxonomy" id="1751295"/>
    <lineage>
        <taxon>Bacteria</taxon>
        <taxon>Thermotogati</taxon>
        <taxon>Deinococcota</taxon>
        <taxon>Deinococci</taxon>
        <taxon>Deinococcales</taxon>
        <taxon>Deinococcaceae</taxon>
        <taxon>Deinococcus</taxon>
    </lineage>
</organism>
<accession>A0ABW1DGW8</accession>
<comment type="caution">
    <text evidence="1">The sequence shown here is derived from an EMBL/GenBank/DDBJ whole genome shotgun (WGS) entry which is preliminary data.</text>
</comment>
<proteinExistence type="predicted"/>
<name>A0ABW1DGW8_9DEIO</name>